<keyword evidence="3 6" id="KW-0812">Transmembrane</keyword>
<dbReference type="STRING" id="3818.A0A444YTF7"/>
<comment type="similarity">
    <text evidence="2 6">Belongs to the drug/metabolite transporter (DMT) superfamily. Plant drug/metabolite exporter (P-DME) (TC 2.A.7.4) family.</text>
</comment>
<evidence type="ECO:0000313" key="8">
    <source>
        <dbReference type="EMBL" id="RYR05212.1"/>
    </source>
</evidence>
<keyword evidence="4 6" id="KW-1133">Transmembrane helix</keyword>
<dbReference type="AlphaFoldDB" id="A0A444YTF7"/>
<dbReference type="GO" id="GO:0022857">
    <property type="term" value="F:transmembrane transporter activity"/>
    <property type="evidence" value="ECO:0007669"/>
    <property type="project" value="InterPro"/>
</dbReference>
<keyword evidence="9" id="KW-1185">Reference proteome</keyword>
<evidence type="ECO:0000256" key="1">
    <source>
        <dbReference type="ARBA" id="ARBA00004141"/>
    </source>
</evidence>
<keyword evidence="5 6" id="KW-0472">Membrane</keyword>
<feature type="transmembrane region" description="Helical" evidence="6">
    <location>
        <begin position="294"/>
        <end position="314"/>
    </location>
</feature>
<dbReference type="Pfam" id="PF00892">
    <property type="entry name" value="EamA"/>
    <property type="match status" value="1"/>
</dbReference>
<name>A0A444YTF7_ARAHY</name>
<dbReference type="InterPro" id="IPR037185">
    <property type="entry name" value="EmrE-like"/>
</dbReference>
<protein>
    <recommendedName>
        <fullName evidence="6">WAT1-related protein</fullName>
    </recommendedName>
</protein>
<reference evidence="8 9" key="1">
    <citation type="submission" date="2019-01" db="EMBL/GenBank/DDBJ databases">
        <title>Sequencing of cultivated peanut Arachis hypogaea provides insights into genome evolution and oil improvement.</title>
        <authorList>
            <person name="Chen X."/>
        </authorList>
    </citation>
    <scope>NUCLEOTIDE SEQUENCE [LARGE SCALE GENOMIC DNA]</scope>
    <source>
        <strain evidence="9">cv. Fuhuasheng</strain>
        <tissue evidence="8">Leaves</tissue>
    </source>
</reference>
<evidence type="ECO:0000256" key="4">
    <source>
        <dbReference type="ARBA" id="ARBA00022989"/>
    </source>
</evidence>
<evidence type="ECO:0000259" key="7">
    <source>
        <dbReference type="Pfam" id="PF00892"/>
    </source>
</evidence>
<feature type="transmembrane region" description="Helical" evidence="6">
    <location>
        <begin position="110"/>
        <end position="131"/>
    </location>
</feature>
<feature type="transmembrane region" description="Helical" evidence="6">
    <location>
        <begin position="264"/>
        <end position="282"/>
    </location>
</feature>
<feature type="transmembrane region" description="Helical" evidence="6">
    <location>
        <begin position="152"/>
        <end position="176"/>
    </location>
</feature>
<dbReference type="InterPro" id="IPR000620">
    <property type="entry name" value="EamA_dom"/>
</dbReference>
<evidence type="ECO:0000256" key="2">
    <source>
        <dbReference type="ARBA" id="ARBA00007635"/>
    </source>
</evidence>
<dbReference type="Proteomes" id="UP000289738">
    <property type="component" value="Chromosome B06"/>
</dbReference>
<feature type="transmembrane region" description="Helical" evidence="6">
    <location>
        <begin position="196"/>
        <end position="217"/>
    </location>
</feature>
<dbReference type="InterPro" id="IPR030184">
    <property type="entry name" value="WAT1-related"/>
</dbReference>
<feature type="transmembrane region" description="Helical" evidence="6">
    <location>
        <begin position="229"/>
        <end position="249"/>
    </location>
</feature>
<evidence type="ECO:0000256" key="3">
    <source>
        <dbReference type="ARBA" id="ARBA00022692"/>
    </source>
</evidence>
<comment type="subcellular location">
    <subcellularLocation>
        <location evidence="1 6">Membrane</location>
        <topology evidence="1 6">Multi-pass membrane protein</topology>
    </subcellularLocation>
</comment>
<evidence type="ECO:0000313" key="9">
    <source>
        <dbReference type="Proteomes" id="UP000289738"/>
    </source>
</evidence>
<accession>A0A444YTF7</accession>
<feature type="transmembrane region" description="Helical" evidence="6">
    <location>
        <begin position="37"/>
        <end position="57"/>
    </location>
</feature>
<dbReference type="EMBL" id="SDMP01000016">
    <property type="protein sequence ID" value="RYR05212.1"/>
    <property type="molecule type" value="Genomic_DNA"/>
</dbReference>
<feature type="domain" description="EamA" evidence="7">
    <location>
        <begin position="204"/>
        <end position="337"/>
    </location>
</feature>
<organism evidence="8 9">
    <name type="scientific">Arachis hypogaea</name>
    <name type="common">Peanut</name>
    <dbReference type="NCBI Taxonomy" id="3818"/>
    <lineage>
        <taxon>Eukaryota</taxon>
        <taxon>Viridiplantae</taxon>
        <taxon>Streptophyta</taxon>
        <taxon>Embryophyta</taxon>
        <taxon>Tracheophyta</taxon>
        <taxon>Spermatophyta</taxon>
        <taxon>Magnoliopsida</taxon>
        <taxon>eudicotyledons</taxon>
        <taxon>Gunneridae</taxon>
        <taxon>Pentapetalae</taxon>
        <taxon>rosids</taxon>
        <taxon>fabids</taxon>
        <taxon>Fabales</taxon>
        <taxon>Fabaceae</taxon>
        <taxon>Papilionoideae</taxon>
        <taxon>50 kb inversion clade</taxon>
        <taxon>dalbergioids sensu lato</taxon>
        <taxon>Dalbergieae</taxon>
        <taxon>Pterocarpus clade</taxon>
        <taxon>Arachis</taxon>
    </lineage>
</organism>
<gene>
    <name evidence="8" type="ORF">Ahy_B06g085096</name>
</gene>
<feature type="transmembrane region" description="Helical" evidence="6">
    <location>
        <begin position="320"/>
        <end position="339"/>
    </location>
</feature>
<proteinExistence type="inferred from homology"/>
<comment type="caution">
    <text evidence="8">The sequence shown here is derived from an EMBL/GenBank/DDBJ whole genome shotgun (WGS) entry which is preliminary data.</text>
</comment>
<evidence type="ECO:0000256" key="6">
    <source>
        <dbReference type="RuleBase" id="RU363077"/>
    </source>
</evidence>
<dbReference type="GO" id="GO:0016020">
    <property type="term" value="C:membrane"/>
    <property type="evidence" value="ECO:0007669"/>
    <property type="project" value="UniProtKB-SubCell"/>
</dbReference>
<dbReference type="PANTHER" id="PTHR31218">
    <property type="entry name" value="WAT1-RELATED PROTEIN"/>
    <property type="match status" value="1"/>
</dbReference>
<evidence type="ECO:0000256" key="5">
    <source>
        <dbReference type="ARBA" id="ARBA00023136"/>
    </source>
</evidence>
<sequence length="379" mass="40861">MARKLLNDLVPLGAMVSMECVNVGLNTLFKAATMKGMSYHVFVVYAYAVAAILLLPAPFISSRSRVLPPLTLPVATKIAFLGLIGCSSQIMGYTGISFSSPTLSSAISNLVPAFTFLLAIAFRFLTSIDMNSKRISLMEKVALKSSSSQAKVLGTIVSISGAFVVTLYKGPPIIIIHAPSFSIQPPINNLSSVDQSWAIGGLLLMAEYILVPMWYIVQVQIMKVYPAELTVVFYYNLCVSIMAAIVAIFTETNPDAWKIGVDTALASVLCSGIFGSFLNNAVHTWVLRIKGPVYVAMFKPLSIVIAVAMGVMFLGDSLHLGSLIGATIISIGFYTVMWGKAAEEVDENISNPVLPTTENNVPLLQSYKSDLSEEKHSLI</sequence>
<dbReference type="SUPFAM" id="SSF103481">
    <property type="entry name" value="Multidrug resistance efflux transporter EmrE"/>
    <property type="match status" value="1"/>
</dbReference>